<evidence type="ECO:0000256" key="4">
    <source>
        <dbReference type="SAM" id="MobiDB-lite"/>
    </source>
</evidence>
<dbReference type="GO" id="GO:0008333">
    <property type="term" value="P:endosome to lysosome transport"/>
    <property type="evidence" value="ECO:0007669"/>
    <property type="project" value="TreeGrafter"/>
</dbReference>
<reference evidence="5" key="1">
    <citation type="submission" date="2022-03" db="EMBL/GenBank/DDBJ databases">
        <authorList>
            <person name="Sayadi A."/>
        </authorList>
    </citation>
    <scope>NUCLEOTIDE SEQUENCE</scope>
</reference>
<dbReference type="Proteomes" id="UP001152888">
    <property type="component" value="Unassembled WGS sequence"/>
</dbReference>
<dbReference type="GO" id="GO:0032418">
    <property type="term" value="P:lysosome localization"/>
    <property type="evidence" value="ECO:0007669"/>
    <property type="project" value="TreeGrafter"/>
</dbReference>
<accession>A0A9P0K1S4</accession>
<dbReference type="GO" id="GO:0099078">
    <property type="term" value="C:BORC complex"/>
    <property type="evidence" value="ECO:0007669"/>
    <property type="project" value="TreeGrafter"/>
</dbReference>
<sequence>MDLDSESTATSIDENTENFCDNPTRDTLAEGLMGLIKPTVDLLDEKVRATRVSQLELKQCIESLSEELKQIQALQNNTVDLDAYVKKLINAKQRVTVLTNVLQNSQDRLNKIHMAIDKEVVKRKVILNDIIQDPSPSTSSS</sequence>
<gene>
    <name evidence="5" type="ORF">ACAOBT_LOCUS6406</name>
</gene>
<dbReference type="InterPro" id="IPR028119">
    <property type="entry name" value="Snapin/Pallidin/Snn1"/>
</dbReference>
<dbReference type="InterPro" id="IPR017246">
    <property type="entry name" value="Snapin"/>
</dbReference>
<dbReference type="PANTHER" id="PTHR31305">
    <property type="entry name" value="SNARE-ASSOCIATED PROTEIN SNAPIN"/>
    <property type="match status" value="1"/>
</dbReference>
<evidence type="ECO:0000313" key="5">
    <source>
        <dbReference type="EMBL" id="CAH1965574.1"/>
    </source>
</evidence>
<organism evidence="5 6">
    <name type="scientific">Acanthoscelides obtectus</name>
    <name type="common">Bean weevil</name>
    <name type="synonym">Bruchus obtectus</name>
    <dbReference type="NCBI Taxonomy" id="200917"/>
    <lineage>
        <taxon>Eukaryota</taxon>
        <taxon>Metazoa</taxon>
        <taxon>Ecdysozoa</taxon>
        <taxon>Arthropoda</taxon>
        <taxon>Hexapoda</taxon>
        <taxon>Insecta</taxon>
        <taxon>Pterygota</taxon>
        <taxon>Neoptera</taxon>
        <taxon>Endopterygota</taxon>
        <taxon>Coleoptera</taxon>
        <taxon>Polyphaga</taxon>
        <taxon>Cucujiformia</taxon>
        <taxon>Chrysomeloidea</taxon>
        <taxon>Chrysomelidae</taxon>
        <taxon>Bruchinae</taxon>
        <taxon>Bruchini</taxon>
        <taxon>Acanthoscelides</taxon>
    </lineage>
</organism>
<dbReference type="GO" id="GO:0007040">
    <property type="term" value="P:lysosome organization"/>
    <property type="evidence" value="ECO:0007669"/>
    <property type="project" value="TreeGrafter"/>
</dbReference>
<dbReference type="GO" id="GO:0008021">
    <property type="term" value="C:synaptic vesicle"/>
    <property type="evidence" value="ECO:0007669"/>
    <property type="project" value="TreeGrafter"/>
</dbReference>
<name>A0A9P0K1S4_ACAOB</name>
<feature type="region of interest" description="Disordered" evidence="4">
    <location>
        <begin position="1"/>
        <end position="21"/>
    </location>
</feature>
<keyword evidence="6" id="KW-1185">Reference proteome</keyword>
<dbReference type="OrthoDB" id="5399166at2759"/>
<dbReference type="GO" id="GO:2000300">
    <property type="term" value="P:regulation of synaptic vesicle exocytosis"/>
    <property type="evidence" value="ECO:0007669"/>
    <property type="project" value="TreeGrafter"/>
</dbReference>
<dbReference type="AlphaFoldDB" id="A0A9P0K1S4"/>
<dbReference type="Pfam" id="PF14712">
    <property type="entry name" value="Snapin_Pallidin"/>
    <property type="match status" value="1"/>
</dbReference>
<dbReference type="EMBL" id="CAKOFQ010006726">
    <property type="protein sequence ID" value="CAH1965574.1"/>
    <property type="molecule type" value="Genomic_DNA"/>
</dbReference>
<protein>
    <recommendedName>
        <fullName evidence="3">Biogenesis of lysosome-related organelles complex 1 subunit 7</fullName>
    </recommendedName>
</protein>
<evidence type="ECO:0000256" key="3">
    <source>
        <dbReference type="ARBA" id="ARBA00033330"/>
    </source>
</evidence>
<dbReference type="PANTHER" id="PTHR31305:SF2">
    <property type="entry name" value="SNARE-ASSOCIATED PROTEIN SNAPIN"/>
    <property type="match status" value="1"/>
</dbReference>
<evidence type="ECO:0000256" key="1">
    <source>
        <dbReference type="ARBA" id="ARBA00006111"/>
    </source>
</evidence>
<dbReference type="GO" id="GO:0000149">
    <property type="term" value="F:SNARE binding"/>
    <property type="evidence" value="ECO:0007669"/>
    <property type="project" value="TreeGrafter"/>
</dbReference>
<proteinExistence type="inferred from homology"/>
<evidence type="ECO:0000313" key="6">
    <source>
        <dbReference type="Proteomes" id="UP001152888"/>
    </source>
</evidence>
<comment type="caution">
    <text evidence="5">The sequence shown here is derived from an EMBL/GenBank/DDBJ whole genome shotgun (WGS) entry which is preliminary data.</text>
</comment>
<dbReference type="GO" id="GO:0016079">
    <property type="term" value="P:synaptic vesicle exocytosis"/>
    <property type="evidence" value="ECO:0007669"/>
    <property type="project" value="TreeGrafter"/>
</dbReference>
<comment type="similarity">
    <text evidence="1">Belongs to the SNAPIN family.</text>
</comment>
<evidence type="ECO:0000256" key="2">
    <source>
        <dbReference type="ARBA" id="ARBA00023054"/>
    </source>
</evidence>
<dbReference type="GO" id="GO:0006886">
    <property type="term" value="P:intracellular protein transport"/>
    <property type="evidence" value="ECO:0007669"/>
    <property type="project" value="InterPro"/>
</dbReference>
<dbReference type="GO" id="GO:0031083">
    <property type="term" value="C:BLOC-1 complex"/>
    <property type="evidence" value="ECO:0007669"/>
    <property type="project" value="InterPro"/>
</dbReference>
<keyword evidence="2" id="KW-0175">Coiled coil</keyword>